<comment type="caution">
    <text evidence="2">The sequence shown here is derived from an EMBL/GenBank/DDBJ whole genome shotgun (WGS) entry which is preliminary data.</text>
</comment>
<dbReference type="Pfam" id="PF13946">
    <property type="entry name" value="DUF4214"/>
    <property type="match status" value="1"/>
</dbReference>
<reference evidence="2 3" key="1">
    <citation type="submission" date="2022-08" db="EMBL/GenBank/DDBJ databases">
        <title>Reclassification of Massilia species as members of the genera Telluria, Duganella, Pseudoduganella, Mokoshia gen. nov. and Zemynaea gen. nov. using orthogonal and non-orthogonal genome-based approaches.</title>
        <authorList>
            <person name="Bowman J.P."/>
        </authorList>
    </citation>
    <scope>NUCLEOTIDE SEQUENCE [LARGE SCALE GENOMIC DNA]</scope>
    <source>
        <strain evidence="2 3">JCM 31605</strain>
    </source>
</reference>
<organism evidence="2 3">
    <name type="scientific">Massilia agilis</name>
    <dbReference type="NCBI Taxonomy" id="1811226"/>
    <lineage>
        <taxon>Bacteria</taxon>
        <taxon>Pseudomonadati</taxon>
        <taxon>Pseudomonadota</taxon>
        <taxon>Betaproteobacteria</taxon>
        <taxon>Burkholderiales</taxon>
        <taxon>Oxalobacteraceae</taxon>
        <taxon>Telluria group</taxon>
        <taxon>Massilia</taxon>
    </lineage>
</organism>
<protein>
    <submittedName>
        <fullName evidence="2">DUF4214 domain-containing protein</fullName>
    </submittedName>
</protein>
<accession>A0ABT2DEM7</accession>
<evidence type="ECO:0000313" key="3">
    <source>
        <dbReference type="Proteomes" id="UP001206126"/>
    </source>
</evidence>
<feature type="domain" description="DUF4214" evidence="1">
    <location>
        <begin position="247"/>
        <end position="317"/>
    </location>
</feature>
<dbReference type="InterPro" id="IPR001343">
    <property type="entry name" value="Hemolysn_Ca-bd"/>
</dbReference>
<proteinExistence type="predicted"/>
<evidence type="ECO:0000259" key="1">
    <source>
        <dbReference type="Pfam" id="PF13946"/>
    </source>
</evidence>
<name>A0ABT2DEM7_9BURK</name>
<gene>
    <name evidence="2" type="ORF">NX774_17435</name>
</gene>
<dbReference type="Gene3D" id="2.150.10.10">
    <property type="entry name" value="Serralysin-like metalloprotease, C-terminal"/>
    <property type="match status" value="1"/>
</dbReference>
<dbReference type="SUPFAM" id="SSF51120">
    <property type="entry name" value="beta-Roll"/>
    <property type="match status" value="1"/>
</dbReference>
<dbReference type="RefSeq" id="WP_258823532.1">
    <property type="nucleotide sequence ID" value="NZ_JANUHB010000004.1"/>
</dbReference>
<dbReference type="Pfam" id="PF00353">
    <property type="entry name" value="HemolysinCabind"/>
    <property type="match status" value="1"/>
</dbReference>
<dbReference type="Gene3D" id="1.10.3130.20">
    <property type="entry name" value="Phycobilisome linker domain"/>
    <property type="match status" value="1"/>
</dbReference>
<dbReference type="EMBL" id="JANUHB010000004">
    <property type="protein sequence ID" value="MCS0809707.1"/>
    <property type="molecule type" value="Genomic_DNA"/>
</dbReference>
<keyword evidence="3" id="KW-1185">Reference proteome</keyword>
<dbReference type="InterPro" id="IPR038255">
    <property type="entry name" value="PBS_linker_sf"/>
</dbReference>
<dbReference type="InterPro" id="IPR025282">
    <property type="entry name" value="DUF4214"/>
</dbReference>
<dbReference type="InterPro" id="IPR011049">
    <property type="entry name" value="Serralysin-like_metalloprot_C"/>
</dbReference>
<evidence type="ECO:0000313" key="2">
    <source>
        <dbReference type="EMBL" id="MCS0809707.1"/>
    </source>
</evidence>
<sequence>MAKLDILGPYVDLMGATAAQWTVVTAASDHVVYTSQFLDLAIYGNFTIGAGGQVSGTTTGVNVYSRGFNGAQVLRATDLSVDAAKLVDVIQGAKYDADVYAFLFSGDDTITGSTLHGAIQGFGGNDTIRAGAGDDRIGASAGNDSVDGGAGFDVAVFQGVFANYKVERTASGYTITDLKGNGGTDTLTNVERAWFNDKSVALVTPDSTGGQLVRLYQAALGRLPDEPGLTYWQAQVEGHGVKLEALAGSFIQSAEYQQLYGSVQSNRDLVAKYYEHILHRAPEQGGLDFWAGVLDGHKATNAQVLAAISESPENVALSVQLIGNGLVFDAPVITY</sequence>
<dbReference type="Proteomes" id="UP001206126">
    <property type="component" value="Unassembled WGS sequence"/>
</dbReference>